<organism evidence="2 3">
    <name type="scientific">Polycladospora coralii</name>
    <dbReference type="NCBI Taxonomy" id="2771432"/>
    <lineage>
        <taxon>Bacteria</taxon>
        <taxon>Bacillati</taxon>
        <taxon>Bacillota</taxon>
        <taxon>Bacilli</taxon>
        <taxon>Bacillales</taxon>
        <taxon>Thermoactinomycetaceae</taxon>
        <taxon>Polycladospora</taxon>
    </lineage>
</organism>
<evidence type="ECO:0000313" key="3">
    <source>
        <dbReference type="Proteomes" id="UP000661691"/>
    </source>
</evidence>
<protein>
    <submittedName>
        <fullName evidence="2">Cupin domain-containing protein</fullName>
    </submittedName>
</protein>
<proteinExistence type="predicted"/>
<dbReference type="AlphaFoldDB" id="A0A926NCA8"/>
<dbReference type="Gene3D" id="2.60.120.10">
    <property type="entry name" value="Jelly Rolls"/>
    <property type="match status" value="1"/>
</dbReference>
<gene>
    <name evidence="2" type="ORF">IC620_01100</name>
</gene>
<dbReference type="RefSeq" id="WP_191139140.1">
    <property type="nucleotide sequence ID" value="NZ_JACXAG020000002.1"/>
</dbReference>
<reference evidence="2" key="1">
    <citation type="submission" date="2020-09" db="EMBL/GenBank/DDBJ databases">
        <title>A novel bacterium of genus Hazenella, isolated from South China Sea.</title>
        <authorList>
            <person name="Huang H."/>
            <person name="Mo K."/>
            <person name="Hu Y."/>
        </authorList>
    </citation>
    <scope>NUCLEOTIDE SEQUENCE</scope>
    <source>
        <strain evidence="2">IB182357</strain>
    </source>
</reference>
<accession>A0A926NCA8</accession>
<dbReference type="InterPro" id="IPR011051">
    <property type="entry name" value="RmlC_Cupin_sf"/>
</dbReference>
<keyword evidence="3" id="KW-1185">Reference proteome</keyword>
<dbReference type="InterPro" id="IPR014710">
    <property type="entry name" value="RmlC-like_jellyroll"/>
</dbReference>
<evidence type="ECO:0000259" key="1">
    <source>
        <dbReference type="Pfam" id="PF12973"/>
    </source>
</evidence>
<dbReference type="EMBL" id="JACXAH010000002">
    <property type="protein sequence ID" value="MBD1370959.1"/>
    <property type="molecule type" value="Genomic_DNA"/>
</dbReference>
<dbReference type="Pfam" id="PF12973">
    <property type="entry name" value="Cupin_7"/>
    <property type="match status" value="1"/>
</dbReference>
<dbReference type="Proteomes" id="UP000661691">
    <property type="component" value="Unassembled WGS sequence"/>
</dbReference>
<name>A0A926NCA8_9BACL</name>
<comment type="caution">
    <text evidence="2">The sequence shown here is derived from an EMBL/GenBank/DDBJ whole genome shotgun (WGS) entry which is preliminary data.</text>
</comment>
<evidence type="ECO:0000313" key="2">
    <source>
        <dbReference type="EMBL" id="MBD1370959.1"/>
    </source>
</evidence>
<feature type="domain" description="ChrR-like cupin" evidence="1">
    <location>
        <begin position="5"/>
        <end position="95"/>
    </location>
</feature>
<dbReference type="InterPro" id="IPR025979">
    <property type="entry name" value="ChrR-like_cupin_dom"/>
</dbReference>
<sequence length="108" mass="12059">MKKPYVIHKDDRDSIQMGSNVKITYLRKSEGEYSILVHMKSGGSFPMHEHVGGEEIFVVEGTVQIGELELTQGDYFYSPPGYCEEAKANHECTMLISSAKGLQTSLTK</sequence>
<dbReference type="SUPFAM" id="SSF51182">
    <property type="entry name" value="RmlC-like cupins"/>
    <property type="match status" value="1"/>
</dbReference>